<evidence type="ECO:0000256" key="10">
    <source>
        <dbReference type="SAM" id="Phobius"/>
    </source>
</evidence>
<dbReference type="Proteomes" id="UP000298416">
    <property type="component" value="Unassembled WGS sequence"/>
</dbReference>
<keyword evidence="13" id="KW-1185">Reference proteome</keyword>
<feature type="transmembrane region" description="Helical" evidence="10">
    <location>
        <begin position="32"/>
        <end position="55"/>
    </location>
</feature>
<keyword evidence="10" id="KW-0812">Transmembrane</keyword>
<keyword evidence="6" id="KW-1015">Disulfide bond</keyword>
<evidence type="ECO:0000256" key="7">
    <source>
        <dbReference type="ARBA" id="ARBA00023180"/>
    </source>
</evidence>
<dbReference type="GO" id="GO:0005886">
    <property type="term" value="C:plasma membrane"/>
    <property type="evidence" value="ECO:0007669"/>
    <property type="project" value="UniProtKB-SubCell"/>
</dbReference>
<dbReference type="GO" id="GO:0009055">
    <property type="term" value="F:electron transfer activity"/>
    <property type="evidence" value="ECO:0007669"/>
    <property type="project" value="InterPro"/>
</dbReference>
<name>A0A8X8W060_SALSN</name>
<dbReference type="InterPro" id="IPR041846">
    <property type="entry name" value="ENL_dom"/>
</dbReference>
<keyword evidence="8" id="KW-0449">Lipoprotein</keyword>
<dbReference type="AlphaFoldDB" id="A0A8X8W060"/>
<evidence type="ECO:0000259" key="11">
    <source>
        <dbReference type="PROSITE" id="PS51485"/>
    </source>
</evidence>
<evidence type="ECO:0000313" key="13">
    <source>
        <dbReference type="Proteomes" id="UP000298416"/>
    </source>
</evidence>
<evidence type="ECO:0000256" key="6">
    <source>
        <dbReference type="ARBA" id="ARBA00023157"/>
    </source>
</evidence>
<keyword evidence="4" id="KW-0732">Signal</keyword>
<dbReference type="Pfam" id="PF02298">
    <property type="entry name" value="Cu_bind_like"/>
    <property type="match status" value="1"/>
</dbReference>
<dbReference type="SUPFAM" id="SSF49503">
    <property type="entry name" value="Cupredoxins"/>
    <property type="match status" value="1"/>
</dbReference>
<reference evidence="12" key="2">
    <citation type="submission" date="2020-08" db="EMBL/GenBank/DDBJ databases">
        <title>Plant Genome Project.</title>
        <authorList>
            <person name="Zhang R.-G."/>
        </authorList>
    </citation>
    <scope>NUCLEOTIDE SEQUENCE</scope>
    <source>
        <strain evidence="12">Huo1</strain>
        <tissue evidence="12">Leaf</tissue>
    </source>
</reference>
<keyword evidence="7" id="KW-0325">Glycoprotein</keyword>
<dbReference type="EMBL" id="PNBA02000022">
    <property type="protein sequence ID" value="KAG6385642.1"/>
    <property type="molecule type" value="Genomic_DNA"/>
</dbReference>
<proteinExistence type="inferred from homology"/>
<gene>
    <name evidence="12" type="ORF">SASPL_154478</name>
</gene>
<dbReference type="FunFam" id="2.60.40.420:FF:000010">
    <property type="entry name" value="Early nodulin-like protein 1"/>
    <property type="match status" value="1"/>
</dbReference>
<comment type="subcellular location">
    <subcellularLocation>
        <location evidence="1">Cell membrane</location>
        <topology evidence="1">Lipid-anchor</topology>
        <topology evidence="1">GPI-anchor</topology>
    </subcellularLocation>
</comment>
<evidence type="ECO:0000313" key="12">
    <source>
        <dbReference type="EMBL" id="KAG6385642.1"/>
    </source>
</evidence>
<feature type="domain" description="Phytocyanin" evidence="11">
    <location>
        <begin position="53"/>
        <end position="155"/>
    </location>
</feature>
<evidence type="ECO:0000256" key="4">
    <source>
        <dbReference type="ARBA" id="ARBA00022729"/>
    </source>
</evidence>
<evidence type="ECO:0000256" key="8">
    <source>
        <dbReference type="ARBA" id="ARBA00023288"/>
    </source>
</evidence>
<dbReference type="PANTHER" id="PTHR33021">
    <property type="entry name" value="BLUE COPPER PROTEIN"/>
    <property type="match status" value="1"/>
</dbReference>
<dbReference type="PANTHER" id="PTHR33021:SF14">
    <property type="entry name" value="OS01G0272700 PROTEIN"/>
    <property type="match status" value="1"/>
</dbReference>
<dbReference type="Gene3D" id="2.60.40.420">
    <property type="entry name" value="Cupredoxins - blue copper proteins"/>
    <property type="match status" value="1"/>
</dbReference>
<keyword evidence="5 10" id="KW-0472">Membrane</keyword>
<dbReference type="InterPro" id="IPR008972">
    <property type="entry name" value="Cupredoxin"/>
</dbReference>
<dbReference type="CDD" id="cd11019">
    <property type="entry name" value="OsENODL1_like"/>
    <property type="match status" value="1"/>
</dbReference>
<evidence type="ECO:0000256" key="9">
    <source>
        <dbReference type="ARBA" id="ARBA00035011"/>
    </source>
</evidence>
<dbReference type="InterPro" id="IPR039391">
    <property type="entry name" value="Phytocyanin-like"/>
</dbReference>
<evidence type="ECO:0000256" key="3">
    <source>
        <dbReference type="ARBA" id="ARBA00022622"/>
    </source>
</evidence>
<accession>A0A8X8W060</accession>
<dbReference type="PROSITE" id="PS51485">
    <property type="entry name" value="PHYTOCYANIN"/>
    <property type="match status" value="1"/>
</dbReference>
<evidence type="ECO:0000256" key="5">
    <source>
        <dbReference type="ARBA" id="ARBA00023136"/>
    </source>
</evidence>
<dbReference type="GO" id="GO:0098552">
    <property type="term" value="C:side of membrane"/>
    <property type="evidence" value="ECO:0007669"/>
    <property type="project" value="UniProtKB-KW"/>
</dbReference>
<dbReference type="InterPro" id="IPR003245">
    <property type="entry name" value="Phytocyanin_dom"/>
</dbReference>
<keyword evidence="2" id="KW-1003">Cell membrane</keyword>
<reference evidence="12" key="1">
    <citation type="submission" date="2018-01" db="EMBL/GenBank/DDBJ databases">
        <authorList>
            <person name="Mao J.F."/>
        </authorList>
    </citation>
    <scope>NUCLEOTIDE SEQUENCE</scope>
    <source>
        <strain evidence="12">Huo1</strain>
        <tissue evidence="12">Leaf</tissue>
    </source>
</reference>
<protein>
    <recommendedName>
        <fullName evidence="11">Phytocyanin domain-containing protein</fullName>
    </recommendedName>
</protein>
<keyword evidence="3" id="KW-0336">GPI-anchor</keyword>
<feature type="transmembrane region" description="Helical" evidence="10">
    <location>
        <begin position="194"/>
        <end position="214"/>
    </location>
</feature>
<keyword evidence="10" id="KW-1133">Transmembrane helix</keyword>
<comment type="caution">
    <text evidence="12">The sequence shown here is derived from an EMBL/GenBank/DDBJ whole genome shotgun (WGS) entry which is preliminary data.</text>
</comment>
<organism evidence="12">
    <name type="scientific">Salvia splendens</name>
    <name type="common">Scarlet sage</name>
    <dbReference type="NCBI Taxonomy" id="180675"/>
    <lineage>
        <taxon>Eukaryota</taxon>
        <taxon>Viridiplantae</taxon>
        <taxon>Streptophyta</taxon>
        <taxon>Embryophyta</taxon>
        <taxon>Tracheophyta</taxon>
        <taxon>Spermatophyta</taxon>
        <taxon>Magnoliopsida</taxon>
        <taxon>eudicotyledons</taxon>
        <taxon>Gunneridae</taxon>
        <taxon>Pentapetalae</taxon>
        <taxon>asterids</taxon>
        <taxon>lamiids</taxon>
        <taxon>Lamiales</taxon>
        <taxon>Lamiaceae</taxon>
        <taxon>Nepetoideae</taxon>
        <taxon>Mentheae</taxon>
        <taxon>Salviinae</taxon>
        <taxon>Salvia</taxon>
        <taxon>Salvia subgen. Calosphace</taxon>
        <taxon>core Calosphace</taxon>
    </lineage>
</organism>
<sequence length="215" mass="23722">MSSIHHLQHQIPFLHPFSSQSSYTYKYITQSMASTAATFLLAASFAIMAASAFQFEVADDIGWSKPTGKERETYNEWAAQNRFHIRDTLHFHYAKDSVLVVTSADYLACNASNPIAEFDDGSTVYELDRPGFFYFISGQPGHCKSGQRLIVRVMHPLPPAAAPDLAPELPPSLAPSGEGDGDSRWPEFSSTAKLSVVSYFVAAFVALLVTLYLFV</sequence>
<evidence type="ECO:0000256" key="2">
    <source>
        <dbReference type="ARBA" id="ARBA00022475"/>
    </source>
</evidence>
<evidence type="ECO:0000256" key="1">
    <source>
        <dbReference type="ARBA" id="ARBA00004609"/>
    </source>
</evidence>
<comment type="similarity">
    <text evidence="9">Belongs to the early nodulin-like (ENODL) family.</text>
</comment>